<name>A0A5J4Z4F2_PORPP</name>
<keyword evidence="4" id="KW-1185">Reference proteome</keyword>
<dbReference type="SUPFAM" id="SSF55174">
    <property type="entry name" value="Alpha-L RNA-binding motif"/>
    <property type="match status" value="1"/>
</dbReference>
<proteinExistence type="predicted"/>
<accession>A0A5J4Z4F2</accession>
<evidence type="ECO:0000256" key="1">
    <source>
        <dbReference type="PROSITE-ProRule" id="PRU00182"/>
    </source>
</evidence>
<dbReference type="EMBL" id="VRMN01000001">
    <property type="protein sequence ID" value="KAA8498869.1"/>
    <property type="molecule type" value="Genomic_DNA"/>
</dbReference>
<dbReference type="PROSITE" id="PS50889">
    <property type="entry name" value="S4"/>
    <property type="match status" value="1"/>
</dbReference>
<evidence type="ECO:0000256" key="2">
    <source>
        <dbReference type="SAM" id="MobiDB-lite"/>
    </source>
</evidence>
<gene>
    <name evidence="3" type="ORF">FVE85_6454</name>
</gene>
<dbReference type="AlphaFoldDB" id="A0A5J4Z4F2"/>
<organism evidence="3 4">
    <name type="scientific">Porphyridium purpureum</name>
    <name type="common">Red alga</name>
    <name type="synonym">Porphyridium cruentum</name>
    <dbReference type="NCBI Taxonomy" id="35688"/>
    <lineage>
        <taxon>Eukaryota</taxon>
        <taxon>Rhodophyta</taxon>
        <taxon>Bangiophyceae</taxon>
        <taxon>Porphyridiales</taxon>
        <taxon>Porphyridiaceae</taxon>
        <taxon>Porphyridium</taxon>
    </lineage>
</organism>
<dbReference type="Proteomes" id="UP000324585">
    <property type="component" value="Unassembled WGS sequence"/>
</dbReference>
<feature type="region of interest" description="Disordered" evidence="2">
    <location>
        <begin position="112"/>
        <end position="194"/>
    </location>
</feature>
<feature type="compositionally biased region" description="Basic and acidic residues" evidence="2">
    <location>
        <begin position="164"/>
        <end position="188"/>
    </location>
</feature>
<keyword evidence="1" id="KW-0694">RNA-binding</keyword>
<reference evidence="4" key="1">
    <citation type="journal article" date="2019" name="Nat. Commun.">
        <title>Expansion of phycobilisome linker gene families in mesophilic red algae.</title>
        <authorList>
            <person name="Lee J."/>
            <person name="Kim D."/>
            <person name="Bhattacharya D."/>
            <person name="Yoon H.S."/>
        </authorList>
    </citation>
    <scope>NUCLEOTIDE SEQUENCE [LARGE SCALE GENOMIC DNA]</scope>
    <source>
        <strain evidence="4">CCMP 1328</strain>
    </source>
</reference>
<comment type="caution">
    <text evidence="3">The sequence shown here is derived from an EMBL/GenBank/DDBJ whole genome shotgun (WGS) entry which is preliminary data.</text>
</comment>
<protein>
    <submittedName>
        <fullName evidence="3">Uncharacterized protein</fullName>
    </submittedName>
</protein>
<sequence>MPVLAPLRDFIGRSLFGNKTREDKKTGLLAQIKSSSNAHQCYGCKTSSHVRNCASTTWRGRRATMAATCANANGSDEASGPAEPSQSLRELYVKYTGQEAQCRFSKYSLRGQLRLDSPERPDERTTRTSAREQGGAASDRRARQPKPPRQSTRRVETGGLANVEDGKTERGSRRSKDQARPRERREDVGGASRWVALEGARPARLLKPRGRATRPPQAEPEVVKGNELKPRQSTTLFKLLCLTNTASTETCKLLIRAGSVLVNDTPCTDGERMVVLKKDVVTVQGRILDVRPIILGGSSDLAPSAAEANEAAFEPRRVKDFAGGKMEELKQKSGSKYNWRVDGGFYSGKRGRKGLQ</sequence>
<feature type="compositionally biased region" description="Basic and acidic residues" evidence="2">
    <location>
        <begin position="116"/>
        <end position="130"/>
    </location>
</feature>
<evidence type="ECO:0000313" key="4">
    <source>
        <dbReference type="Proteomes" id="UP000324585"/>
    </source>
</evidence>
<evidence type="ECO:0000313" key="3">
    <source>
        <dbReference type="EMBL" id="KAA8498869.1"/>
    </source>
</evidence>
<dbReference type="GO" id="GO:0003723">
    <property type="term" value="F:RNA binding"/>
    <property type="evidence" value="ECO:0007669"/>
    <property type="project" value="UniProtKB-KW"/>
</dbReference>
<dbReference type="Gene3D" id="3.10.290.10">
    <property type="entry name" value="RNA-binding S4 domain"/>
    <property type="match status" value="1"/>
</dbReference>
<dbReference type="InterPro" id="IPR036986">
    <property type="entry name" value="S4_RNA-bd_sf"/>
</dbReference>